<dbReference type="CDD" id="cd00009">
    <property type="entry name" value="AAA"/>
    <property type="match status" value="1"/>
</dbReference>
<dbReference type="InterPro" id="IPR050238">
    <property type="entry name" value="DNA_Rep/Repair_Clamp_Loader"/>
</dbReference>
<dbReference type="PANTHER" id="PTHR11669">
    <property type="entry name" value="REPLICATION FACTOR C / DNA POLYMERASE III GAMMA-TAU SUBUNIT"/>
    <property type="match status" value="1"/>
</dbReference>
<proteinExistence type="predicted"/>
<evidence type="ECO:0008006" key="5">
    <source>
        <dbReference type="Google" id="ProtNLM"/>
    </source>
</evidence>
<dbReference type="GO" id="GO:0003689">
    <property type="term" value="F:DNA clamp loader activity"/>
    <property type="evidence" value="ECO:0007669"/>
    <property type="project" value="TreeGrafter"/>
</dbReference>
<dbReference type="SUPFAM" id="SSF52540">
    <property type="entry name" value="P-loop containing nucleoside triphosphate hydrolases"/>
    <property type="match status" value="1"/>
</dbReference>
<dbReference type="PANTHER" id="PTHR11669:SF20">
    <property type="entry name" value="REPLICATION FACTOR C SUBUNIT 4"/>
    <property type="match status" value="1"/>
</dbReference>
<keyword evidence="2" id="KW-0547">Nucleotide-binding</keyword>
<keyword evidence="3" id="KW-0067">ATP-binding</keyword>
<dbReference type="GO" id="GO:0006281">
    <property type="term" value="P:DNA repair"/>
    <property type="evidence" value="ECO:0007669"/>
    <property type="project" value="TreeGrafter"/>
</dbReference>
<dbReference type="InterPro" id="IPR027417">
    <property type="entry name" value="P-loop_NTPase"/>
</dbReference>
<protein>
    <recommendedName>
        <fullName evidence="5">AAA+ ATPase domain-containing protein</fullName>
    </recommendedName>
</protein>
<dbReference type="Gene3D" id="3.40.50.300">
    <property type="entry name" value="P-loop containing nucleotide triphosphate hydrolases"/>
    <property type="match status" value="1"/>
</dbReference>
<name>A0A6C0J3K4_9ZZZZ</name>
<dbReference type="EMBL" id="MN740306">
    <property type="protein sequence ID" value="QHT99265.1"/>
    <property type="molecule type" value="Genomic_DNA"/>
</dbReference>
<dbReference type="GO" id="GO:0006261">
    <property type="term" value="P:DNA-templated DNA replication"/>
    <property type="evidence" value="ECO:0007669"/>
    <property type="project" value="TreeGrafter"/>
</dbReference>
<evidence type="ECO:0000256" key="2">
    <source>
        <dbReference type="ARBA" id="ARBA00022741"/>
    </source>
</evidence>
<dbReference type="GO" id="GO:0005524">
    <property type="term" value="F:ATP binding"/>
    <property type="evidence" value="ECO:0007669"/>
    <property type="project" value="UniProtKB-KW"/>
</dbReference>
<accession>A0A6C0J3K4</accession>
<dbReference type="AlphaFoldDB" id="A0A6C0J3K4"/>
<evidence type="ECO:0000256" key="1">
    <source>
        <dbReference type="ARBA" id="ARBA00022705"/>
    </source>
</evidence>
<organism evidence="4">
    <name type="scientific">viral metagenome</name>
    <dbReference type="NCBI Taxonomy" id="1070528"/>
    <lineage>
        <taxon>unclassified sequences</taxon>
        <taxon>metagenomes</taxon>
        <taxon>organismal metagenomes</taxon>
    </lineage>
</organism>
<sequence>MQNIFSKVHHENLDTYNIKKNLDIHKNIYEKLKKFEMTNKIPHLIFHGASGTGKRTIVNKFLNSIYNSDKQRMKTNIMIVNCAHGKGIKFIREELKFFAKTNINSNNGKLFKTIVLINADNLTIDAQSALRRCIEQFSFNTRFFIIIENKHKLLNPILSRFCEIYVPEYIVNSEVVNLHKLARTTNYKIEYNENHQEWITDKIDEYIHEEINHINIIKLCEDIYEKGLSSLDIIEWIQQTETLDNYVKSQVCMGFDIVRKEYRFEKLLMMYIFDFLYLRTNKDLKSITKI</sequence>
<reference evidence="4" key="1">
    <citation type="journal article" date="2020" name="Nature">
        <title>Giant virus diversity and host interactions through global metagenomics.</title>
        <authorList>
            <person name="Schulz F."/>
            <person name="Roux S."/>
            <person name="Paez-Espino D."/>
            <person name="Jungbluth S."/>
            <person name="Walsh D.A."/>
            <person name="Denef V.J."/>
            <person name="McMahon K.D."/>
            <person name="Konstantinidis K.T."/>
            <person name="Eloe-Fadrosh E.A."/>
            <person name="Kyrpides N.C."/>
            <person name="Woyke T."/>
        </authorList>
    </citation>
    <scope>NUCLEOTIDE SEQUENCE</scope>
    <source>
        <strain evidence="4">GVMAG-M-3300025699-48</strain>
    </source>
</reference>
<keyword evidence="1" id="KW-0235">DNA replication</keyword>
<evidence type="ECO:0000313" key="4">
    <source>
        <dbReference type="EMBL" id="QHT99265.1"/>
    </source>
</evidence>
<dbReference type="GO" id="GO:0005663">
    <property type="term" value="C:DNA replication factor C complex"/>
    <property type="evidence" value="ECO:0007669"/>
    <property type="project" value="TreeGrafter"/>
</dbReference>
<evidence type="ECO:0000256" key="3">
    <source>
        <dbReference type="ARBA" id="ARBA00022840"/>
    </source>
</evidence>